<organism evidence="6 7">
    <name type="scientific">Streptomyces candidus</name>
    <dbReference type="NCBI Taxonomy" id="67283"/>
    <lineage>
        <taxon>Bacteria</taxon>
        <taxon>Bacillati</taxon>
        <taxon>Actinomycetota</taxon>
        <taxon>Actinomycetes</taxon>
        <taxon>Kitasatosporales</taxon>
        <taxon>Streptomycetaceae</taxon>
        <taxon>Streptomyces</taxon>
    </lineage>
</organism>
<evidence type="ECO:0000256" key="1">
    <source>
        <dbReference type="ARBA" id="ARBA00009897"/>
    </source>
</evidence>
<dbReference type="InterPro" id="IPR014746">
    <property type="entry name" value="Gln_synth/guanido_kin_cat_dom"/>
</dbReference>
<proteinExistence type="inferred from homology"/>
<dbReference type="PANTHER" id="PTHR43785:SF12">
    <property type="entry name" value="TYPE-1 GLUTAMINE SYNTHETASE 2"/>
    <property type="match status" value="1"/>
</dbReference>
<evidence type="ECO:0000256" key="4">
    <source>
        <dbReference type="RuleBase" id="RU000384"/>
    </source>
</evidence>
<dbReference type="Gene3D" id="3.30.590.10">
    <property type="entry name" value="Glutamine synthetase/guanido kinase, catalytic domain"/>
    <property type="match status" value="1"/>
</dbReference>
<evidence type="ECO:0000313" key="6">
    <source>
        <dbReference type="EMBL" id="MBB6435250.1"/>
    </source>
</evidence>
<dbReference type="PROSITE" id="PS51987">
    <property type="entry name" value="GS_CATALYTIC"/>
    <property type="match status" value="1"/>
</dbReference>
<dbReference type="GO" id="GO:0004356">
    <property type="term" value="F:glutamine synthetase activity"/>
    <property type="evidence" value="ECO:0007669"/>
    <property type="project" value="UniProtKB-EC"/>
</dbReference>
<dbReference type="SUPFAM" id="SSF54368">
    <property type="entry name" value="Glutamine synthetase, N-terminal domain"/>
    <property type="match status" value="1"/>
</dbReference>
<gene>
    <name evidence="6" type="ORF">HNQ79_001701</name>
</gene>
<dbReference type="AlphaFoldDB" id="A0A7X0HCR6"/>
<dbReference type="EMBL" id="JACHEM010000003">
    <property type="protein sequence ID" value="MBB6435250.1"/>
    <property type="molecule type" value="Genomic_DNA"/>
</dbReference>
<accession>A0A7X0HCR6</accession>
<reference evidence="6 7" key="1">
    <citation type="submission" date="2020-08" db="EMBL/GenBank/DDBJ databases">
        <title>Genomic Encyclopedia of Type Strains, Phase IV (KMG-IV): sequencing the most valuable type-strain genomes for metagenomic binning, comparative biology and taxonomic classification.</title>
        <authorList>
            <person name="Goeker M."/>
        </authorList>
    </citation>
    <scope>NUCLEOTIDE SEQUENCE [LARGE SCALE GENOMIC DNA]</scope>
    <source>
        <strain evidence="6 7">DSM 40141</strain>
    </source>
</reference>
<dbReference type="SUPFAM" id="SSF55931">
    <property type="entry name" value="Glutamine synthetase/guanido kinase"/>
    <property type="match status" value="1"/>
</dbReference>
<keyword evidence="2 6" id="KW-0436">Ligase</keyword>
<comment type="caution">
    <text evidence="6">The sequence shown here is derived from an EMBL/GenBank/DDBJ whole genome shotgun (WGS) entry which is preliminary data.</text>
</comment>
<dbReference type="Pfam" id="PF00120">
    <property type="entry name" value="Gln-synt_C"/>
    <property type="match status" value="1"/>
</dbReference>
<dbReference type="InterPro" id="IPR036651">
    <property type="entry name" value="Gln_synt_N_sf"/>
</dbReference>
<evidence type="ECO:0000256" key="3">
    <source>
        <dbReference type="PROSITE-ProRule" id="PRU01331"/>
    </source>
</evidence>
<evidence type="ECO:0000313" key="7">
    <source>
        <dbReference type="Proteomes" id="UP000540423"/>
    </source>
</evidence>
<sequence>MNDAQQPAAAFWQRPAGPRTLADRSRAADRIRAALAGRAPDRLTLLAPDPHGRFAAVDLDGGFALDSVLDNGYGACTYLYAWTVERGTVAAPELQRYYDAYGDLVLHPDPATLTPQPGEDGSWYVVCDAAWPDGSPVDVAPRTALRTQLTAAEELGIVPSVGLEHEVTFYRADGTPLTAHGIDYALGGTEPLAPLLRDVRATLREAALGVESARAECHPGQYEIVLRHRDALAACDDAMIQQTLVRQTAARHSVQASYLAAEGPGQGSSCHVHLSLNSPEGDNLGADGTDPRCPSRLLGSFLAGVLRAAADLTPIWAPTTNSYVRLRTGDFAPTRVRWGADDRTAAVRLVGSGPSLRLECRFPGADAQPHLAVAALLAAGLSGIEDDLPAPPAGETLDHLATTPWQALERFSTSKLPARLLGEEFVAHYAALFGAELDAWCEAVTDWHRRRGALRS</sequence>
<evidence type="ECO:0000256" key="2">
    <source>
        <dbReference type="ARBA" id="ARBA00022598"/>
    </source>
</evidence>
<dbReference type="PANTHER" id="PTHR43785">
    <property type="entry name" value="GAMMA-GLUTAMYLPUTRESCINE SYNTHETASE"/>
    <property type="match status" value="1"/>
</dbReference>
<dbReference type="InterPro" id="IPR008146">
    <property type="entry name" value="Gln_synth_cat_dom"/>
</dbReference>
<dbReference type="SMART" id="SM01230">
    <property type="entry name" value="Gln-synt_C"/>
    <property type="match status" value="1"/>
</dbReference>
<dbReference type="Proteomes" id="UP000540423">
    <property type="component" value="Unassembled WGS sequence"/>
</dbReference>
<dbReference type="GO" id="GO:0006542">
    <property type="term" value="P:glutamine biosynthetic process"/>
    <property type="evidence" value="ECO:0007669"/>
    <property type="project" value="InterPro"/>
</dbReference>
<feature type="domain" description="GS catalytic" evidence="5">
    <location>
        <begin position="141"/>
        <end position="456"/>
    </location>
</feature>
<keyword evidence="7" id="KW-1185">Reference proteome</keyword>
<comment type="similarity">
    <text evidence="1 3 4">Belongs to the glutamine synthetase family.</text>
</comment>
<dbReference type="RefSeq" id="WP_185028569.1">
    <property type="nucleotide sequence ID" value="NZ_BNBN01000004.1"/>
</dbReference>
<dbReference type="EC" id="6.3.1.2" evidence="6"/>
<name>A0A7X0HCR6_9ACTN</name>
<protein>
    <submittedName>
        <fullName evidence="6">Glutamine synthetase</fullName>
        <ecNumber evidence="6">6.3.1.2</ecNumber>
    </submittedName>
</protein>
<evidence type="ECO:0000259" key="5">
    <source>
        <dbReference type="PROSITE" id="PS51987"/>
    </source>
</evidence>